<dbReference type="PROSITE" id="PS50082">
    <property type="entry name" value="WD_REPEATS_2"/>
    <property type="match status" value="1"/>
</dbReference>
<dbReference type="Proteomes" id="UP000738349">
    <property type="component" value="Unassembled WGS sequence"/>
</dbReference>
<dbReference type="InterPro" id="IPR056884">
    <property type="entry name" value="NPHP3-like_N"/>
</dbReference>
<name>A0A9P9IZ13_9HYPO</name>
<proteinExistence type="predicted"/>
<dbReference type="PANTHER" id="PTHR10039:SF15">
    <property type="entry name" value="NACHT DOMAIN-CONTAINING PROTEIN"/>
    <property type="match status" value="1"/>
</dbReference>
<dbReference type="Pfam" id="PF24883">
    <property type="entry name" value="NPHP3_N"/>
    <property type="match status" value="1"/>
</dbReference>
<protein>
    <recommendedName>
        <fullName evidence="5">Nephrocystin 3-like N-terminal domain-containing protein</fullName>
    </recommendedName>
</protein>
<keyword evidence="7" id="KW-1185">Reference proteome</keyword>
<dbReference type="InterPro" id="IPR027417">
    <property type="entry name" value="P-loop_NTPase"/>
</dbReference>
<dbReference type="SMART" id="SM00320">
    <property type="entry name" value="WD40"/>
    <property type="match status" value="1"/>
</dbReference>
<feature type="chain" id="PRO_5040404720" description="Nephrocystin 3-like N-terminal domain-containing protein" evidence="4">
    <location>
        <begin position="22"/>
        <end position="890"/>
    </location>
</feature>
<dbReference type="SUPFAM" id="SSF50978">
    <property type="entry name" value="WD40 repeat-like"/>
    <property type="match status" value="1"/>
</dbReference>
<feature type="signal peptide" evidence="4">
    <location>
        <begin position="1"/>
        <end position="21"/>
    </location>
</feature>
<sequence>MALTSGLLLTIHGRLITVGAGCRGQGAEREKPCAQARLISYDEAALGDGGVGDYTRGNHNNRSGPFSIQVNAPLISTFNHHLCLLLDPLTDHQSGKLDERSTPESERARIRSELLAKIGPPNVAPRPARDTCKWILNDDKFQCWRTSLDQHLLWVSGRPGKGKSYLAAFLGEQLSRQTTASSDPPLVLKYSCENNDIRRSTSLAVNLNLLYQILKFRRSDVALHEEASSILNDAHTSLNSNLPREELWEMIKGFANQQIGSTDRLTYLILDGLDECDAKSIQDLRCKLQQLCSTDNRQGKAHFKAVLLSRPLGDIEDTDICIDLDDETKYGERILDEIRLFIHDEMRPIFGTRETELENLKKTLSERSNKTFLWVSLALKLLKSHRSDLEAIVTGRGQHALDRLLPVGLPSMYNRMLLEALRGKYDGQGKYDSKSCAKTIQLICVAIRPLTLAELQGAVGPSSDVSTILSYCRHMIVQSSQDVDQENNFDESQDLQEALEERLMASFEMKSEERTFQLVHLSLKQYLQQLPKFTIPAPLGLLAWSPLSFIVDILRTAMHRFYYLDHILFAAFAFSSREFFKQYPAIGLVLVGLSTHGLWKLWMRGRSWITQVLLTVLEDFLGLCVYGAFAASERSSHEALFLRSITFLMDGENGLQQERDINLSRQGALSDRKPISVDDELAPFGQYASRFWTDHLCEVDWSPREKSLHGALVLDFLESHLLDWLRNLSMQNKLRDGTRSIKRLVRIFQARVDATTHLNRHDKVSRLGLFLRDTERFMMLFVPGIEQAPFQVYASALAFCPTSSLVRSTFRNLVLSFAENIKTTQDDWSRVLQVLEGRVNRVTSVAFSNDGKLIASASHDAVVHLWDLSLYQAVASTERDRVTTARSALL</sequence>
<dbReference type="OrthoDB" id="626167at2759"/>
<dbReference type="PROSITE" id="PS00678">
    <property type="entry name" value="WD_REPEATS_1"/>
    <property type="match status" value="1"/>
</dbReference>
<evidence type="ECO:0000313" key="6">
    <source>
        <dbReference type="EMBL" id="KAH7141078.1"/>
    </source>
</evidence>
<dbReference type="Gene3D" id="3.40.50.300">
    <property type="entry name" value="P-loop containing nucleotide triphosphate hydrolases"/>
    <property type="match status" value="1"/>
</dbReference>
<dbReference type="InterPro" id="IPR015943">
    <property type="entry name" value="WD40/YVTN_repeat-like_dom_sf"/>
</dbReference>
<dbReference type="Pfam" id="PF00400">
    <property type="entry name" value="WD40"/>
    <property type="match status" value="1"/>
</dbReference>
<dbReference type="EMBL" id="JAGMUV010000011">
    <property type="protein sequence ID" value="KAH7141078.1"/>
    <property type="molecule type" value="Genomic_DNA"/>
</dbReference>
<evidence type="ECO:0000256" key="1">
    <source>
        <dbReference type="ARBA" id="ARBA00022574"/>
    </source>
</evidence>
<evidence type="ECO:0000256" key="3">
    <source>
        <dbReference type="PROSITE-ProRule" id="PRU00221"/>
    </source>
</evidence>
<evidence type="ECO:0000259" key="5">
    <source>
        <dbReference type="Pfam" id="PF24883"/>
    </source>
</evidence>
<keyword evidence="1 3" id="KW-0853">WD repeat</keyword>
<evidence type="ECO:0000313" key="7">
    <source>
        <dbReference type="Proteomes" id="UP000738349"/>
    </source>
</evidence>
<feature type="domain" description="Nephrocystin 3-like N-terminal" evidence="5">
    <location>
        <begin position="130"/>
        <end position="310"/>
    </location>
</feature>
<dbReference type="InterPro" id="IPR036322">
    <property type="entry name" value="WD40_repeat_dom_sf"/>
</dbReference>
<dbReference type="InterPro" id="IPR019775">
    <property type="entry name" value="WD40_repeat_CS"/>
</dbReference>
<keyword evidence="2" id="KW-0677">Repeat</keyword>
<dbReference type="InterPro" id="IPR001680">
    <property type="entry name" value="WD40_rpt"/>
</dbReference>
<comment type="caution">
    <text evidence="6">The sequence shown here is derived from an EMBL/GenBank/DDBJ whole genome shotgun (WGS) entry which is preliminary data.</text>
</comment>
<feature type="repeat" description="WD" evidence="3">
    <location>
        <begin position="835"/>
        <end position="876"/>
    </location>
</feature>
<dbReference type="PANTHER" id="PTHR10039">
    <property type="entry name" value="AMELOGENIN"/>
    <property type="match status" value="1"/>
</dbReference>
<accession>A0A9P9IZ13</accession>
<evidence type="ECO:0000256" key="2">
    <source>
        <dbReference type="ARBA" id="ARBA00022737"/>
    </source>
</evidence>
<evidence type="ECO:0000256" key="4">
    <source>
        <dbReference type="SAM" id="SignalP"/>
    </source>
</evidence>
<dbReference type="PROSITE" id="PS50294">
    <property type="entry name" value="WD_REPEATS_REGION"/>
    <property type="match status" value="1"/>
</dbReference>
<reference evidence="6" key="1">
    <citation type="journal article" date="2021" name="Nat. Commun.">
        <title>Genetic determinants of endophytism in the Arabidopsis root mycobiome.</title>
        <authorList>
            <person name="Mesny F."/>
            <person name="Miyauchi S."/>
            <person name="Thiergart T."/>
            <person name="Pickel B."/>
            <person name="Atanasova L."/>
            <person name="Karlsson M."/>
            <person name="Huettel B."/>
            <person name="Barry K.W."/>
            <person name="Haridas S."/>
            <person name="Chen C."/>
            <person name="Bauer D."/>
            <person name="Andreopoulos W."/>
            <person name="Pangilinan J."/>
            <person name="LaButti K."/>
            <person name="Riley R."/>
            <person name="Lipzen A."/>
            <person name="Clum A."/>
            <person name="Drula E."/>
            <person name="Henrissat B."/>
            <person name="Kohler A."/>
            <person name="Grigoriev I.V."/>
            <person name="Martin F.M."/>
            <person name="Hacquard S."/>
        </authorList>
    </citation>
    <scope>NUCLEOTIDE SEQUENCE</scope>
    <source>
        <strain evidence="6">MPI-CAGE-AT-0147</strain>
    </source>
</reference>
<gene>
    <name evidence="6" type="ORF">EDB81DRAFT_858121</name>
</gene>
<keyword evidence="4" id="KW-0732">Signal</keyword>
<organism evidence="6 7">
    <name type="scientific">Dactylonectria macrodidyma</name>
    <dbReference type="NCBI Taxonomy" id="307937"/>
    <lineage>
        <taxon>Eukaryota</taxon>
        <taxon>Fungi</taxon>
        <taxon>Dikarya</taxon>
        <taxon>Ascomycota</taxon>
        <taxon>Pezizomycotina</taxon>
        <taxon>Sordariomycetes</taxon>
        <taxon>Hypocreomycetidae</taxon>
        <taxon>Hypocreales</taxon>
        <taxon>Nectriaceae</taxon>
        <taxon>Dactylonectria</taxon>
    </lineage>
</organism>
<dbReference type="AlphaFoldDB" id="A0A9P9IZ13"/>
<dbReference type="Gene3D" id="2.130.10.10">
    <property type="entry name" value="YVTN repeat-like/Quinoprotein amine dehydrogenase"/>
    <property type="match status" value="1"/>
</dbReference>